<protein>
    <submittedName>
        <fullName evidence="3">CoA transferase</fullName>
    </submittedName>
</protein>
<proteinExistence type="predicted"/>
<gene>
    <name evidence="3" type="ORF">G9444_0641</name>
</gene>
<accession>A0A6G9CLI3</accession>
<name>A0A6G9CLI3_RHOER</name>
<dbReference type="InterPro" id="IPR044855">
    <property type="entry name" value="CoA-Trfase_III_dom3_sf"/>
</dbReference>
<organism evidence="3 4">
    <name type="scientific">Rhodococcus erythropolis</name>
    <name type="common">Arthrobacter picolinophilus</name>
    <dbReference type="NCBI Taxonomy" id="1833"/>
    <lineage>
        <taxon>Bacteria</taxon>
        <taxon>Bacillati</taxon>
        <taxon>Actinomycetota</taxon>
        <taxon>Actinomycetes</taxon>
        <taxon>Mycobacteriales</taxon>
        <taxon>Nocardiaceae</taxon>
        <taxon>Rhodococcus</taxon>
        <taxon>Rhodococcus erythropolis group</taxon>
    </lineage>
</organism>
<dbReference type="SUPFAM" id="SSF89796">
    <property type="entry name" value="CoA-transferase family III (CaiB/BaiF)"/>
    <property type="match status" value="1"/>
</dbReference>
<dbReference type="Pfam" id="PF02515">
    <property type="entry name" value="CoA_transf_3"/>
    <property type="match status" value="1"/>
</dbReference>
<dbReference type="GO" id="GO:0008410">
    <property type="term" value="F:CoA-transferase activity"/>
    <property type="evidence" value="ECO:0007669"/>
    <property type="project" value="TreeGrafter"/>
</dbReference>
<dbReference type="PANTHER" id="PTHR48207">
    <property type="entry name" value="SUCCINATE--HYDROXYMETHYLGLUTARATE COA-TRANSFERASE"/>
    <property type="match status" value="1"/>
</dbReference>
<evidence type="ECO:0000313" key="3">
    <source>
        <dbReference type="EMBL" id="QIP37885.1"/>
    </source>
</evidence>
<dbReference type="Gene3D" id="3.40.50.10540">
    <property type="entry name" value="Crotonobetainyl-coa:carnitine coa-transferase, domain 1"/>
    <property type="match status" value="1"/>
</dbReference>
<evidence type="ECO:0000256" key="1">
    <source>
        <dbReference type="ARBA" id="ARBA00022679"/>
    </source>
</evidence>
<reference evidence="3 4" key="1">
    <citation type="submission" date="2020-03" db="EMBL/GenBank/DDBJ databases">
        <title>Screen low temperature-resistant strains for efficient degradation of petroleum hydrocarbons under the low temperature.</title>
        <authorList>
            <person name="Wang Y."/>
            <person name="Chen J."/>
        </authorList>
    </citation>
    <scope>NUCLEOTIDE SEQUENCE [LARGE SCALE GENOMIC DNA]</scope>
    <source>
        <strain evidence="3 4">KB1</strain>
    </source>
</reference>
<feature type="region of interest" description="Disordered" evidence="2">
    <location>
        <begin position="1"/>
        <end position="20"/>
    </location>
</feature>
<evidence type="ECO:0000313" key="4">
    <source>
        <dbReference type="Proteomes" id="UP000502345"/>
    </source>
</evidence>
<dbReference type="InterPro" id="IPR003673">
    <property type="entry name" value="CoA-Trfase_fam_III"/>
</dbReference>
<keyword evidence="1 3" id="KW-0808">Transferase</keyword>
<dbReference type="AlphaFoldDB" id="A0A6G9CLI3"/>
<dbReference type="InterPro" id="IPR023606">
    <property type="entry name" value="CoA-Trfase_III_dom_1_sf"/>
</dbReference>
<dbReference type="PANTHER" id="PTHR48207:SF3">
    <property type="entry name" value="SUCCINATE--HYDROXYMETHYLGLUTARATE COA-TRANSFERASE"/>
    <property type="match status" value="1"/>
</dbReference>
<evidence type="ECO:0000256" key="2">
    <source>
        <dbReference type="SAM" id="MobiDB-lite"/>
    </source>
</evidence>
<dbReference type="EMBL" id="CP050124">
    <property type="protein sequence ID" value="QIP37885.1"/>
    <property type="molecule type" value="Genomic_DNA"/>
</dbReference>
<dbReference type="InterPro" id="IPR050483">
    <property type="entry name" value="CoA-transferase_III_domain"/>
</dbReference>
<feature type="compositionally biased region" description="Basic and acidic residues" evidence="2">
    <location>
        <begin position="1"/>
        <end position="14"/>
    </location>
</feature>
<dbReference type="Proteomes" id="UP000502345">
    <property type="component" value="Chromosome"/>
</dbReference>
<dbReference type="Gene3D" id="3.30.1540.10">
    <property type="entry name" value="formyl-coa transferase, domain 3"/>
    <property type="match status" value="1"/>
</dbReference>
<sequence>MIKIEHPTRGDDTRSWSPPDWGSESAAFLANNAGKRSIGIDLKSTEGRQVVLDLAAQSHVFLQNLRPGLVDKLGIGFGDLSSVNDRIIYCTISAFGNAGERSSEPGYDPLMQAAAGIMSVTGEAGRSPVRAGVSLVDQGSALWAVIAILSAWCTRESRDGPHLIETSLYETALNWMPVHVASYLANGTLPQPMGSGMAVIAPYEAYETANGSWLMIAAGNDRLFVRACSVLGLENLPTDERFHTNRERVRHRDELAAILGACLLARPASEWVAEFRVAGVPVSIVQTIDQVVNDQQTEALELLQPMVHKSIRNFRSVRPPLTINGTRVTHRFAPPLLGENSCEVLREIGYSDQKISDLERGGIIA</sequence>